<sequence length="59" mass="6473">MIQQLENVRDEFETGRAYVTGNSTGVEGLVPPPLSPPLIDQALYYPTGLIANENRRSAI</sequence>
<dbReference type="Proteomes" id="UP000095283">
    <property type="component" value="Unplaced"/>
</dbReference>
<dbReference type="AlphaFoldDB" id="A0A1I7X9G8"/>
<evidence type="ECO:0000313" key="2">
    <source>
        <dbReference type="WBParaSite" id="Hba_14312"/>
    </source>
</evidence>
<name>A0A1I7X9G8_HETBA</name>
<accession>A0A1I7X9G8</accession>
<reference evidence="2" key="1">
    <citation type="submission" date="2016-11" db="UniProtKB">
        <authorList>
            <consortium name="WormBaseParasite"/>
        </authorList>
    </citation>
    <scope>IDENTIFICATION</scope>
</reference>
<evidence type="ECO:0000313" key="1">
    <source>
        <dbReference type="Proteomes" id="UP000095283"/>
    </source>
</evidence>
<organism evidence="1 2">
    <name type="scientific">Heterorhabditis bacteriophora</name>
    <name type="common">Entomopathogenic nematode worm</name>
    <dbReference type="NCBI Taxonomy" id="37862"/>
    <lineage>
        <taxon>Eukaryota</taxon>
        <taxon>Metazoa</taxon>
        <taxon>Ecdysozoa</taxon>
        <taxon>Nematoda</taxon>
        <taxon>Chromadorea</taxon>
        <taxon>Rhabditida</taxon>
        <taxon>Rhabditina</taxon>
        <taxon>Rhabditomorpha</taxon>
        <taxon>Strongyloidea</taxon>
        <taxon>Heterorhabditidae</taxon>
        <taxon>Heterorhabditis</taxon>
    </lineage>
</organism>
<dbReference type="WBParaSite" id="Hba_14312">
    <property type="protein sequence ID" value="Hba_14312"/>
    <property type="gene ID" value="Hba_14312"/>
</dbReference>
<proteinExistence type="predicted"/>
<protein>
    <submittedName>
        <fullName evidence="2">Uncharacterized protein</fullName>
    </submittedName>
</protein>
<keyword evidence="1" id="KW-1185">Reference proteome</keyword>